<keyword evidence="8" id="KW-0732">Signal</keyword>
<comment type="similarity">
    <text evidence="7">Belongs to the protein kinase superfamily.</text>
</comment>
<dbReference type="PROSITE" id="PS00108">
    <property type="entry name" value="PROTEIN_KINASE_ST"/>
    <property type="match status" value="1"/>
</dbReference>
<protein>
    <recommendedName>
        <fullName evidence="9">Protein kinase domain-containing protein</fullName>
    </recommendedName>
</protein>
<dbReference type="PANTHER" id="PTHR45631">
    <property type="entry name" value="OS07G0107800 PROTEIN-RELATED"/>
    <property type="match status" value="1"/>
</dbReference>
<evidence type="ECO:0000313" key="11">
    <source>
        <dbReference type="Proteomes" id="UP000825935"/>
    </source>
</evidence>
<dbReference type="GO" id="GO:0004674">
    <property type="term" value="F:protein serine/threonine kinase activity"/>
    <property type="evidence" value="ECO:0007669"/>
    <property type="project" value="UniProtKB-KW"/>
</dbReference>
<evidence type="ECO:0000256" key="2">
    <source>
        <dbReference type="ARBA" id="ARBA00022679"/>
    </source>
</evidence>
<dbReference type="InterPro" id="IPR000719">
    <property type="entry name" value="Prot_kinase_dom"/>
</dbReference>
<keyword evidence="5 6" id="KW-0067">ATP-binding</keyword>
<evidence type="ECO:0000256" key="4">
    <source>
        <dbReference type="ARBA" id="ARBA00022777"/>
    </source>
</evidence>
<organism evidence="10 11">
    <name type="scientific">Ceratopteris richardii</name>
    <name type="common">Triangle waterfern</name>
    <dbReference type="NCBI Taxonomy" id="49495"/>
    <lineage>
        <taxon>Eukaryota</taxon>
        <taxon>Viridiplantae</taxon>
        <taxon>Streptophyta</taxon>
        <taxon>Embryophyta</taxon>
        <taxon>Tracheophyta</taxon>
        <taxon>Polypodiopsida</taxon>
        <taxon>Polypodiidae</taxon>
        <taxon>Polypodiales</taxon>
        <taxon>Pteridineae</taxon>
        <taxon>Pteridaceae</taxon>
        <taxon>Parkerioideae</taxon>
        <taxon>Ceratopteris</taxon>
    </lineage>
</organism>
<dbReference type="PROSITE" id="PS00107">
    <property type="entry name" value="PROTEIN_KINASE_ATP"/>
    <property type="match status" value="1"/>
</dbReference>
<sequence>MVVVCVILGVTLTVVYIKRNEREEVNVNEQSQRYAAEPSVEMSGYTRKFSYEEMKFITRNFENVIGRGAFGLVYEGELRNGLKVAVKMLSKSSTQGKKEFVNEVQFLSRVHHTNLVRLLGYSDESELVLVYEYMVNGSLAYCLHGGGVYLRVWKDRLRVAAGAAEGLEYLHRGCNPPIIHRDIKSSNILLNQNFTAKISDFGISKSRKSEALAMTHSYDTVTIVRGTPGYLDPLYEETQVADASVDVYAFGVLLFELVTGRRPIIDGMSGNERPIHIVQWAKPYIERNQLEGILDPRMCQVVNISSAWKVMEIAFMCVDINKNMRPTMGEVRKELESALSMEVPEDSSTASPLDIPKDYGCESIIQPR</sequence>
<dbReference type="SMART" id="SM00220">
    <property type="entry name" value="S_TKc"/>
    <property type="match status" value="1"/>
</dbReference>
<comment type="caution">
    <text evidence="10">The sequence shown here is derived from an EMBL/GenBank/DDBJ whole genome shotgun (WGS) entry which is preliminary data.</text>
</comment>
<keyword evidence="11" id="KW-1185">Reference proteome</keyword>
<dbReference type="InterPro" id="IPR008271">
    <property type="entry name" value="Ser/Thr_kinase_AS"/>
</dbReference>
<feature type="chain" id="PRO_5035869786" description="Protein kinase domain-containing protein" evidence="8">
    <location>
        <begin position="18"/>
        <end position="368"/>
    </location>
</feature>
<dbReference type="InterPro" id="IPR017441">
    <property type="entry name" value="Protein_kinase_ATP_BS"/>
</dbReference>
<dbReference type="OMA" id="MATERNM"/>
<evidence type="ECO:0000259" key="9">
    <source>
        <dbReference type="PROSITE" id="PS50011"/>
    </source>
</evidence>
<evidence type="ECO:0000256" key="1">
    <source>
        <dbReference type="ARBA" id="ARBA00022527"/>
    </source>
</evidence>
<keyword evidence="1 7" id="KW-0723">Serine/threonine-protein kinase</keyword>
<dbReference type="Proteomes" id="UP000825935">
    <property type="component" value="Chromosome 33"/>
</dbReference>
<evidence type="ECO:0000256" key="5">
    <source>
        <dbReference type="ARBA" id="ARBA00022840"/>
    </source>
</evidence>
<dbReference type="OrthoDB" id="1111193at2759"/>
<evidence type="ECO:0000256" key="7">
    <source>
        <dbReference type="RuleBase" id="RU000304"/>
    </source>
</evidence>
<keyword evidence="3 6" id="KW-0547">Nucleotide-binding</keyword>
<dbReference type="AlphaFoldDB" id="A0A8T2QN46"/>
<gene>
    <name evidence="10" type="ORF">KP509_33G024900</name>
</gene>
<dbReference type="Pfam" id="PF07714">
    <property type="entry name" value="PK_Tyr_Ser-Thr"/>
    <property type="match status" value="1"/>
</dbReference>
<feature type="binding site" evidence="6">
    <location>
        <position position="87"/>
    </location>
    <ligand>
        <name>ATP</name>
        <dbReference type="ChEBI" id="CHEBI:30616"/>
    </ligand>
</feature>
<dbReference type="EMBL" id="CM035438">
    <property type="protein sequence ID" value="KAH7285359.1"/>
    <property type="molecule type" value="Genomic_DNA"/>
</dbReference>
<accession>A0A8T2QN46</accession>
<feature type="domain" description="Protein kinase" evidence="9">
    <location>
        <begin position="59"/>
        <end position="339"/>
    </location>
</feature>
<dbReference type="InterPro" id="IPR011009">
    <property type="entry name" value="Kinase-like_dom_sf"/>
</dbReference>
<dbReference type="FunFam" id="3.30.200.20:FF:000178">
    <property type="entry name" value="serine/threonine-protein kinase PBS1-like"/>
    <property type="match status" value="1"/>
</dbReference>
<dbReference type="InterPro" id="IPR001245">
    <property type="entry name" value="Ser-Thr/Tyr_kinase_cat_dom"/>
</dbReference>
<evidence type="ECO:0000256" key="8">
    <source>
        <dbReference type="SAM" id="SignalP"/>
    </source>
</evidence>
<evidence type="ECO:0000256" key="6">
    <source>
        <dbReference type="PROSITE-ProRule" id="PRU10141"/>
    </source>
</evidence>
<keyword evidence="4" id="KW-0418">Kinase</keyword>
<reference evidence="10" key="1">
    <citation type="submission" date="2021-08" db="EMBL/GenBank/DDBJ databases">
        <title>WGS assembly of Ceratopteris richardii.</title>
        <authorList>
            <person name="Marchant D.B."/>
            <person name="Chen G."/>
            <person name="Jenkins J."/>
            <person name="Shu S."/>
            <person name="Leebens-Mack J."/>
            <person name="Grimwood J."/>
            <person name="Schmutz J."/>
            <person name="Soltis P."/>
            <person name="Soltis D."/>
            <person name="Chen Z.-H."/>
        </authorList>
    </citation>
    <scope>NUCLEOTIDE SEQUENCE</scope>
    <source>
        <strain evidence="10">Whitten #5841</strain>
        <tissue evidence="10">Leaf</tissue>
    </source>
</reference>
<dbReference type="PANTHER" id="PTHR45631:SF68">
    <property type="entry name" value="REPEAT FAMILY PROTEIN, PUTATIVE, EXPRESSED-RELATED"/>
    <property type="match status" value="1"/>
</dbReference>
<dbReference type="Gene3D" id="3.30.200.20">
    <property type="entry name" value="Phosphorylase Kinase, domain 1"/>
    <property type="match status" value="1"/>
</dbReference>
<feature type="signal peptide" evidence="8">
    <location>
        <begin position="1"/>
        <end position="17"/>
    </location>
</feature>
<evidence type="ECO:0000256" key="3">
    <source>
        <dbReference type="ARBA" id="ARBA00022741"/>
    </source>
</evidence>
<dbReference type="GO" id="GO:0005524">
    <property type="term" value="F:ATP binding"/>
    <property type="evidence" value="ECO:0007669"/>
    <property type="project" value="UniProtKB-UniRule"/>
</dbReference>
<dbReference type="PROSITE" id="PS50011">
    <property type="entry name" value="PROTEIN_KINASE_DOM"/>
    <property type="match status" value="1"/>
</dbReference>
<dbReference type="SUPFAM" id="SSF56112">
    <property type="entry name" value="Protein kinase-like (PK-like)"/>
    <property type="match status" value="1"/>
</dbReference>
<proteinExistence type="inferred from homology"/>
<evidence type="ECO:0000313" key="10">
    <source>
        <dbReference type="EMBL" id="KAH7285359.1"/>
    </source>
</evidence>
<keyword evidence="2" id="KW-0808">Transferase</keyword>
<name>A0A8T2QN46_CERRI</name>
<dbReference type="Gene3D" id="1.10.510.10">
    <property type="entry name" value="Transferase(Phosphotransferase) domain 1"/>
    <property type="match status" value="1"/>
</dbReference>